<organism evidence="2 3">
    <name type="scientific">Funneliformis caledonium</name>
    <dbReference type="NCBI Taxonomy" id="1117310"/>
    <lineage>
        <taxon>Eukaryota</taxon>
        <taxon>Fungi</taxon>
        <taxon>Fungi incertae sedis</taxon>
        <taxon>Mucoromycota</taxon>
        <taxon>Glomeromycotina</taxon>
        <taxon>Glomeromycetes</taxon>
        <taxon>Glomerales</taxon>
        <taxon>Glomeraceae</taxon>
        <taxon>Funneliformis</taxon>
    </lineage>
</organism>
<dbReference type="Proteomes" id="UP000789570">
    <property type="component" value="Unassembled WGS sequence"/>
</dbReference>
<sequence length="51" mass="6235">TYEQLEEEEELSYDKQLKEEEELKEELSYDEQLEEEEELVIKNNLKKGVEL</sequence>
<name>A0A9N9IQ66_9GLOM</name>
<accession>A0A9N9IQ66</accession>
<protein>
    <submittedName>
        <fullName evidence="2">4707_t:CDS:1</fullName>
    </submittedName>
</protein>
<evidence type="ECO:0000313" key="3">
    <source>
        <dbReference type="Proteomes" id="UP000789570"/>
    </source>
</evidence>
<keyword evidence="3" id="KW-1185">Reference proteome</keyword>
<reference evidence="2" key="1">
    <citation type="submission" date="2021-06" db="EMBL/GenBank/DDBJ databases">
        <authorList>
            <person name="Kallberg Y."/>
            <person name="Tangrot J."/>
            <person name="Rosling A."/>
        </authorList>
    </citation>
    <scope>NUCLEOTIDE SEQUENCE</scope>
    <source>
        <strain evidence="2">UK204</strain>
    </source>
</reference>
<proteinExistence type="predicted"/>
<feature type="compositionally biased region" description="Acidic residues" evidence="1">
    <location>
        <begin position="1"/>
        <end position="11"/>
    </location>
</feature>
<dbReference type="EMBL" id="CAJVPQ010016236">
    <property type="protein sequence ID" value="CAG8745124.1"/>
    <property type="molecule type" value="Genomic_DNA"/>
</dbReference>
<gene>
    <name evidence="2" type="ORF">FCALED_LOCUS15905</name>
</gene>
<comment type="caution">
    <text evidence="2">The sequence shown here is derived from an EMBL/GenBank/DDBJ whole genome shotgun (WGS) entry which is preliminary data.</text>
</comment>
<feature type="compositionally biased region" description="Acidic residues" evidence="1">
    <location>
        <begin position="19"/>
        <end position="36"/>
    </location>
</feature>
<feature type="region of interest" description="Disordered" evidence="1">
    <location>
        <begin position="1"/>
        <end position="36"/>
    </location>
</feature>
<evidence type="ECO:0000313" key="2">
    <source>
        <dbReference type="EMBL" id="CAG8745124.1"/>
    </source>
</evidence>
<dbReference type="AlphaFoldDB" id="A0A9N9IQ66"/>
<feature type="non-terminal residue" evidence="2">
    <location>
        <position position="51"/>
    </location>
</feature>
<evidence type="ECO:0000256" key="1">
    <source>
        <dbReference type="SAM" id="MobiDB-lite"/>
    </source>
</evidence>